<dbReference type="Gene3D" id="3.30.450.20">
    <property type="entry name" value="PAS domain"/>
    <property type="match status" value="2"/>
</dbReference>
<keyword evidence="4" id="KW-0548">Nucleotidyltransferase</keyword>
<dbReference type="PANTHER" id="PTHR44757">
    <property type="entry name" value="DIGUANYLATE CYCLASE DGCP"/>
    <property type="match status" value="1"/>
</dbReference>
<dbReference type="NCBIfam" id="TIGR00229">
    <property type="entry name" value="sensory_box"/>
    <property type="match status" value="1"/>
</dbReference>
<dbReference type="GO" id="GO:0006355">
    <property type="term" value="P:regulation of DNA-templated transcription"/>
    <property type="evidence" value="ECO:0007669"/>
    <property type="project" value="InterPro"/>
</dbReference>
<evidence type="ECO:0000259" key="1">
    <source>
        <dbReference type="PROSITE" id="PS50112"/>
    </source>
</evidence>
<dbReference type="EC" id="2.7.7.65" evidence="4"/>
<dbReference type="SUPFAM" id="SSF55073">
    <property type="entry name" value="Nucleotide cyclase"/>
    <property type="match status" value="1"/>
</dbReference>
<dbReference type="CDD" id="cd00130">
    <property type="entry name" value="PAS"/>
    <property type="match status" value="2"/>
</dbReference>
<dbReference type="InterPro" id="IPR052155">
    <property type="entry name" value="Biofilm_reg_signaling"/>
</dbReference>
<feature type="domain" description="PAS" evidence="1">
    <location>
        <begin position="134"/>
        <end position="169"/>
    </location>
</feature>
<comment type="caution">
    <text evidence="4">The sequence shown here is derived from an EMBL/GenBank/DDBJ whole genome shotgun (WGS) entry which is preliminary data.</text>
</comment>
<evidence type="ECO:0000259" key="2">
    <source>
        <dbReference type="PROSITE" id="PS50113"/>
    </source>
</evidence>
<dbReference type="GO" id="GO:0052621">
    <property type="term" value="F:diguanylate cyclase activity"/>
    <property type="evidence" value="ECO:0007669"/>
    <property type="project" value="UniProtKB-EC"/>
</dbReference>
<dbReference type="InterPro" id="IPR043128">
    <property type="entry name" value="Rev_trsase/Diguanyl_cyclase"/>
</dbReference>
<accession>A0AAJ2NQ88</accession>
<dbReference type="InterPro" id="IPR035965">
    <property type="entry name" value="PAS-like_dom_sf"/>
</dbReference>
<feature type="domain" description="GGDEF" evidence="3">
    <location>
        <begin position="309"/>
        <end position="446"/>
    </location>
</feature>
<reference evidence="4" key="1">
    <citation type="submission" date="2023-10" db="EMBL/GenBank/DDBJ databases">
        <title>Screening of Alkalihalophilus pseudofirmusBZ-TG-HK211 and Its Alleviation of Salt Stress on Rapeseed Growth.</title>
        <authorList>
            <person name="Zhao B."/>
            <person name="Guo T."/>
        </authorList>
    </citation>
    <scope>NUCLEOTIDE SEQUENCE</scope>
    <source>
        <strain evidence="4">BZ-TG-HK211</strain>
    </source>
</reference>
<dbReference type="SMART" id="SM00091">
    <property type="entry name" value="PAS"/>
    <property type="match status" value="2"/>
</dbReference>
<protein>
    <submittedName>
        <fullName evidence="4">Diguanylate cyclase</fullName>
        <ecNumber evidence="4">2.7.7.65</ecNumber>
    </submittedName>
</protein>
<dbReference type="InterPro" id="IPR013767">
    <property type="entry name" value="PAS_fold"/>
</dbReference>
<dbReference type="Gene3D" id="3.30.70.270">
    <property type="match status" value="1"/>
</dbReference>
<dbReference type="RefSeq" id="WP_323467304.1">
    <property type="nucleotide sequence ID" value="NZ_CP144224.1"/>
</dbReference>
<dbReference type="PANTHER" id="PTHR44757:SF2">
    <property type="entry name" value="BIOFILM ARCHITECTURE MAINTENANCE PROTEIN MBAA"/>
    <property type="match status" value="1"/>
</dbReference>
<dbReference type="Pfam" id="PF00990">
    <property type="entry name" value="GGDEF"/>
    <property type="match status" value="1"/>
</dbReference>
<dbReference type="PROSITE" id="PS50887">
    <property type="entry name" value="GGDEF"/>
    <property type="match status" value="1"/>
</dbReference>
<proteinExistence type="predicted"/>
<dbReference type="CDD" id="cd01949">
    <property type="entry name" value="GGDEF"/>
    <property type="match status" value="1"/>
</dbReference>
<dbReference type="InterPro" id="IPR029787">
    <property type="entry name" value="Nucleotide_cyclase"/>
</dbReference>
<dbReference type="PROSITE" id="PS50113">
    <property type="entry name" value="PAC"/>
    <property type="match status" value="1"/>
</dbReference>
<dbReference type="InterPro" id="IPR000700">
    <property type="entry name" value="PAS-assoc_C"/>
</dbReference>
<organism evidence="4 5">
    <name type="scientific">Alkalihalophilus pseudofirmus</name>
    <name type="common">Bacillus pseudofirmus</name>
    <dbReference type="NCBI Taxonomy" id="79885"/>
    <lineage>
        <taxon>Bacteria</taxon>
        <taxon>Bacillati</taxon>
        <taxon>Bacillota</taxon>
        <taxon>Bacilli</taxon>
        <taxon>Bacillales</taxon>
        <taxon>Bacillaceae</taxon>
        <taxon>Alkalihalophilus</taxon>
    </lineage>
</organism>
<name>A0AAJ2NQ88_ALKPS</name>
<sequence length="446" mass="50775">MDASIQDDRMFEQAFRYSTIGLVIVDIDGTYLKVNEAYCQITNRQEESILSQIFIDHIHPLYRNEVADSFHTLLHEEKRSVNQEVMLDTVSESDSWVELSISLIRDDEAGRQHYLIQVQDLTIQRTISSKLKVSEAKLNQVIETVPSGLVMMDQTGIIIFANQLAEEILKVRLDGGVRDGVRSSYNAPEWKNRHLDGRPMTDEELPFSVVMRTRQPVFGIEHMIEGEGGEKTLISVNAAPLYDEFDQITGVLCSITDITAQKITEQQLLEANLLFKRKSEIDGLTGIPNRRSFDKTLQAEWDESERAGSLLTLIMLDLDSFKHFNDTYGHQKGDDCLRKVAAAIDRVVQDHKGFLARYGGEEFTVIKRGASLDESRYLAEEIKEVVYRLQIPHQTSVIDNVVTVSVGVAVKQNEHCKGRKMLFDWADQAMYEAKKNGRNQVLVYNK</sequence>
<dbReference type="InterPro" id="IPR000160">
    <property type="entry name" value="GGDEF_dom"/>
</dbReference>
<dbReference type="SMART" id="SM00267">
    <property type="entry name" value="GGDEF"/>
    <property type="match status" value="1"/>
</dbReference>
<dbReference type="AlphaFoldDB" id="A0AAJ2NQ88"/>
<dbReference type="Proteomes" id="UP001285636">
    <property type="component" value="Unassembled WGS sequence"/>
</dbReference>
<dbReference type="SUPFAM" id="SSF55785">
    <property type="entry name" value="PYP-like sensor domain (PAS domain)"/>
    <property type="match status" value="2"/>
</dbReference>
<dbReference type="EMBL" id="JAWJAY010000004">
    <property type="protein sequence ID" value="MDV2886630.1"/>
    <property type="molecule type" value="Genomic_DNA"/>
</dbReference>
<keyword evidence="4" id="KW-0808">Transferase</keyword>
<feature type="domain" description="PAC" evidence="2">
    <location>
        <begin position="218"/>
        <end position="270"/>
    </location>
</feature>
<dbReference type="NCBIfam" id="TIGR00254">
    <property type="entry name" value="GGDEF"/>
    <property type="match status" value="1"/>
</dbReference>
<evidence type="ECO:0000313" key="4">
    <source>
        <dbReference type="EMBL" id="MDV2886630.1"/>
    </source>
</evidence>
<evidence type="ECO:0000259" key="3">
    <source>
        <dbReference type="PROSITE" id="PS50887"/>
    </source>
</evidence>
<dbReference type="PROSITE" id="PS50112">
    <property type="entry name" value="PAS"/>
    <property type="match status" value="2"/>
</dbReference>
<dbReference type="FunFam" id="3.30.70.270:FF:000001">
    <property type="entry name" value="Diguanylate cyclase domain protein"/>
    <property type="match status" value="1"/>
</dbReference>
<feature type="domain" description="PAS" evidence="1">
    <location>
        <begin position="7"/>
        <end position="77"/>
    </location>
</feature>
<dbReference type="Pfam" id="PF00989">
    <property type="entry name" value="PAS"/>
    <property type="match status" value="2"/>
</dbReference>
<gene>
    <name evidence="4" type="ORF">RYX45_15670</name>
</gene>
<dbReference type="InterPro" id="IPR000014">
    <property type="entry name" value="PAS"/>
</dbReference>
<evidence type="ECO:0000313" key="5">
    <source>
        <dbReference type="Proteomes" id="UP001285636"/>
    </source>
</evidence>